<dbReference type="SMART" id="SM00054">
    <property type="entry name" value="EFh"/>
    <property type="match status" value="3"/>
</dbReference>
<dbReference type="EMBL" id="OU015569">
    <property type="protein sequence ID" value="CAG5095939.1"/>
    <property type="molecule type" value="Genomic_DNA"/>
</dbReference>
<dbReference type="PROSITE" id="PS50222">
    <property type="entry name" value="EF_HAND_2"/>
    <property type="match status" value="2"/>
</dbReference>
<feature type="domain" description="EF-hand" evidence="1">
    <location>
        <begin position="7"/>
        <end position="42"/>
    </location>
</feature>
<dbReference type="PANTHER" id="PTHR23048">
    <property type="entry name" value="MYOSIN LIGHT CHAIN 1, 3"/>
    <property type="match status" value="1"/>
</dbReference>
<evidence type="ECO:0000259" key="1">
    <source>
        <dbReference type="PROSITE" id="PS50222"/>
    </source>
</evidence>
<dbReference type="InterPro" id="IPR002048">
    <property type="entry name" value="EF_hand_dom"/>
</dbReference>
<organism evidence="2 3">
    <name type="scientific">Oikopleura dioica</name>
    <name type="common">Tunicate</name>
    <dbReference type="NCBI Taxonomy" id="34765"/>
    <lineage>
        <taxon>Eukaryota</taxon>
        <taxon>Metazoa</taxon>
        <taxon>Chordata</taxon>
        <taxon>Tunicata</taxon>
        <taxon>Appendicularia</taxon>
        <taxon>Copelata</taxon>
        <taxon>Oikopleuridae</taxon>
        <taxon>Oikopleura</taxon>
    </lineage>
</organism>
<dbReference type="CDD" id="cd00051">
    <property type="entry name" value="EFh"/>
    <property type="match status" value="1"/>
</dbReference>
<accession>A0ABN7SEY1</accession>
<feature type="domain" description="EF-hand" evidence="1">
    <location>
        <begin position="84"/>
        <end position="119"/>
    </location>
</feature>
<dbReference type="Pfam" id="PF13499">
    <property type="entry name" value="EF-hand_7"/>
    <property type="match status" value="1"/>
</dbReference>
<dbReference type="InterPro" id="IPR050230">
    <property type="entry name" value="CALM/Myosin/TropC-like"/>
</dbReference>
<dbReference type="SUPFAM" id="SSF47473">
    <property type="entry name" value="EF-hand"/>
    <property type="match status" value="1"/>
</dbReference>
<reference evidence="2 3" key="1">
    <citation type="submission" date="2021-04" db="EMBL/GenBank/DDBJ databases">
        <authorList>
            <person name="Bliznina A."/>
        </authorList>
    </citation>
    <scope>NUCLEOTIDE SEQUENCE [LARGE SCALE GENOMIC DNA]</scope>
</reference>
<gene>
    <name evidence="2" type="ORF">OKIOD_LOCUS5967</name>
</gene>
<name>A0ABN7SEY1_OIKDI</name>
<dbReference type="Gene3D" id="1.10.238.10">
    <property type="entry name" value="EF-hand"/>
    <property type="match status" value="2"/>
</dbReference>
<evidence type="ECO:0000313" key="2">
    <source>
        <dbReference type="EMBL" id="CAG5095939.1"/>
    </source>
</evidence>
<dbReference type="PANTHER" id="PTHR23048:SF49">
    <property type="entry name" value="FI08416P-RELATED"/>
    <property type="match status" value="1"/>
</dbReference>
<dbReference type="Proteomes" id="UP001158576">
    <property type="component" value="Chromosome XSR"/>
</dbReference>
<keyword evidence="3" id="KW-1185">Reference proteome</keyword>
<sequence>MADFTEDQIQDFREAFQLFDRSGDERIKLSQAGDVFRALGQNPTNAEVMKVLNNPKAEDMNVKTLTFDEFLPMLATITRNQDPGSYEDFVEGLRVFDKEGNGTVNAAELRHVLTTLGEKLSEDEVEQLLTGHEDNNGQINYEDFIKIILQV</sequence>
<protein>
    <submittedName>
        <fullName evidence="2">Oidioi.mRNA.OKI2018_I69.XSR.g14409.t1.cds</fullName>
    </submittedName>
</protein>
<proteinExistence type="predicted"/>
<evidence type="ECO:0000313" key="3">
    <source>
        <dbReference type="Proteomes" id="UP001158576"/>
    </source>
</evidence>
<dbReference type="InterPro" id="IPR011992">
    <property type="entry name" value="EF-hand-dom_pair"/>
</dbReference>